<organism evidence="1 2">
    <name type="scientific">Gossypium arboreum</name>
    <name type="common">Tree cotton</name>
    <name type="synonym">Gossypium nanking</name>
    <dbReference type="NCBI Taxonomy" id="29729"/>
    <lineage>
        <taxon>Eukaryota</taxon>
        <taxon>Viridiplantae</taxon>
        <taxon>Streptophyta</taxon>
        <taxon>Embryophyta</taxon>
        <taxon>Tracheophyta</taxon>
        <taxon>Spermatophyta</taxon>
        <taxon>Magnoliopsida</taxon>
        <taxon>eudicotyledons</taxon>
        <taxon>Gunneridae</taxon>
        <taxon>Pentapetalae</taxon>
        <taxon>rosids</taxon>
        <taxon>malvids</taxon>
        <taxon>Malvales</taxon>
        <taxon>Malvaceae</taxon>
        <taxon>Malvoideae</taxon>
        <taxon>Gossypium</taxon>
    </lineage>
</organism>
<dbReference type="EMBL" id="JARKNE010000009">
    <property type="protein sequence ID" value="KAK5803817.1"/>
    <property type="molecule type" value="Genomic_DNA"/>
</dbReference>
<protein>
    <recommendedName>
        <fullName evidence="3">Reverse transcriptase</fullName>
    </recommendedName>
</protein>
<evidence type="ECO:0000313" key="2">
    <source>
        <dbReference type="Proteomes" id="UP001358586"/>
    </source>
</evidence>
<evidence type="ECO:0000313" key="1">
    <source>
        <dbReference type="EMBL" id="KAK5803817.1"/>
    </source>
</evidence>
<dbReference type="Proteomes" id="UP001358586">
    <property type="component" value="Chromosome 9"/>
</dbReference>
<comment type="caution">
    <text evidence="1">The sequence shown here is derived from an EMBL/GenBank/DDBJ whole genome shotgun (WGS) entry which is preliminary data.</text>
</comment>
<keyword evidence="2" id="KW-1185">Reference proteome</keyword>
<sequence length="202" mass="23949">MSSFSQCLVHHLTRIKSDYRPLLLSTKLNLGMAISRPFKFLARWMLHNTFPTFVKEKWNFSGNMADSLSNFTSSVKVWNMNVYGFLGTRKRNLKRALNNIQNAFDHFASSHLAKKDMDVRDELENVLKHEDLLWKQKAWCDWFQLGDCNTKFYHSQTIKRRKFNRITSLCLDNEDWCSDQDILQSNAVEFFERLYGESPYLE</sequence>
<gene>
    <name evidence="1" type="ORF">PVK06_031466</name>
</gene>
<reference evidence="1 2" key="1">
    <citation type="submission" date="2023-03" db="EMBL/GenBank/DDBJ databases">
        <title>WGS of Gossypium arboreum.</title>
        <authorList>
            <person name="Yu D."/>
        </authorList>
    </citation>
    <scope>NUCLEOTIDE SEQUENCE [LARGE SCALE GENOMIC DNA]</scope>
    <source>
        <tissue evidence="1">Leaf</tissue>
    </source>
</reference>
<name>A0ABR0NR42_GOSAR</name>
<evidence type="ECO:0008006" key="3">
    <source>
        <dbReference type="Google" id="ProtNLM"/>
    </source>
</evidence>
<proteinExistence type="predicted"/>
<accession>A0ABR0NR42</accession>